<dbReference type="InterPro" id="IPR004867">
    <property type="entry name" value="CHB_C_dom"/>
</dbReference>
<reference evidence="13" key="1">
    <citation type="submission" date="2003-08" db="EMBL/GenBank/DDBJ databases">
        <authorList>
            <person name="Birren B."/>
            <person name="Nusbaum C."/>
            <person name="Abebe A."/>
            <person name="Abouelleil A."/>
            <person name="Adekoya E."/>
            <person name="Ait-zahra M."/>
            <person name="Allen N."/>
            <person name="Allen T."/>
            <person name="An P."/>
            <person name="Anderson M."/>
            <person name="Anderson S."/>
            <person name="Arachchi H."/>
            <person name="Armbruster J."/>
            <person name="Bachantsang P."/>
            <person name="Baldwin J."/>
            <person name="Barry A."/>
            <person name="Bayul T."/>
            <person name="Blitshsteyn B."/>
            <person name="Bloom T."/>
            <person name="Blye J."/>
            <person name="Boguslavskiy L."/>
            <person name="Borowsky M."/>
            <person name="Boukhgalter B."/>
            <person name="Brunache A."/>
            <person name="Butler J."/>
            <person name="Calixte N."/>
            <person name="Calvo S."/>
            <person name="Camarata J."/>
            <person name="Campo K."/>
            <person name="Chang J."/>
            <person name="Cheshatsang Y."/>
            <person name="Citroen M."/>
            <person name="Collymore A."/>
            <person name="Considine T."/>
            <person name="Cook A."/>
            <person name="Cooke P."/>
            <person name="Corum B."/>
            <person name="Cuomo C."/>
            <person name="David R."/>
            <person name="Dawoe T."/>
            <person name="Degray S."/>
            <person name="Dodge S."/>
            <person name="Dooley K."/>
            <person name="Dorje P."/>
            <person name="Dorjee K."/>
            <person name="Dorris L."/>
            <person name="Duffey N."/>
            <person name="Dupes A."/>
            <person name="Elkins T."/>
            <person name="Engels R."/>
            <person name="Erickson J."/>
            <person name="Farina A."/>
            <person name="Faro S."/>
            <person name="Ferreira P."/>
            <person name="Fischer H."/>
            <person name="Fitzgerald M."/>
            <person name="Foley K."/>
            <person name="Gage D."/>
            <person name="Galagan J."/>
            <person name="Gearin G."/>
            <person name="Gnerre S."/>
            <person name="Gnirke A."/>
            <person name="Goyette A."/>
            <person name="Graham J."/>
            <person name="Grandbois E."/>
            <person name="Gyaltsen K."/>
            <person name="Hafez N."/>
            <person name="Hagopian D."/>
            <person name="Hagos B."/>
            <person name="Hall J."/>
            <person name="Hatcher B."/>
            <person name="Heller A."/>
            <person name="Higgins H."/>
            <person name="Honan T."/>
            <person name="Horn A."/>
            <person name="Houde N."/>
            <person name="Hughes L."/>
            <person name="Hulme W."/>
            <person name="Husby E."/>
            <person name="Iliev I."/>
            <person name="Jaffe D."/>
            <person name="Jones C."/>
            <person name="Kamal M."/>
            <person name="Kamat A."/>
            <person name="Kamvysselis M."/>
            <person name="Karlsson E."/>
            <person name="Kells C."/>
            <person name="Kieu A."/>
            <person name="Kisner P."/>
            <person name="Kodira C."/>
            <person name="Kulbokas E."/>
            <person name="Labutti K."/>
            <person name="Lama D."/>
            <person name="Landers T."/>
            <person name="Leger J."/>
            <person name="Levine S."/>
            <person name="Lewis D."/>
            <person name="Lewis T."/>
            <person name="Lindblad-toh K."/>
            <person name="Liu X."/>
            <person name="Lokyitsang T."/>
            <person name="Lokyitsang Y."/>
            <person name="Lucien O."/>
            <person name="Lui A."/>
            <person name="Ma L.J."/>
            <person name="Mabbitt R."/>
            <person name="Macdonald J."/>
            <person name="Maclean C."/>
            <person name="Major J."/>
            <person name="Manning J."/>
            <person name="Marabella R."/>
            <person name="Maru K."/>
            <person name="Matthews C."/>
            <person name="Mauceli E."/>
            <person name="Mccarthy M."/>
            <person name="Mcdonough S."/>
            <person name="Mcghee T."/>
            <person name="Meldrim J."/>
            <person name="Meneus L."/>
            <person name="Mesirov J."/>
            <person name="Mihalev A."/>
            <person name="Mihova T."/>
            <person name="Mikkelsen T."/>
            <person name="Mlenga V."/>
            <person name="Moru K."/>
            <person name="Mozes J."/>
            <person name="Mulrain L."/>
            <person name="Munson G."/>
            <person name="Naylor J."/>
            <person name="Newes C."/>
            <person name="Nguyen C."/>
            <person name="Nguyen N."/>
            <person name="Nguyen T."/>
            <person name="Nicol R."/>
            <person name="Nielsen C."/>
            <person name="Nizzari M."/>
            <person name="Norbu C."/>
            <person name="Norbu N."/>
            <person name="O'donnell P."/>
            <person name="Okoawo O."/>
            <person name="O'leary S."/>
            <person name="Omotosho B."/>
            <person name="O'neill K."/>
            <person name="Osman S."/>
            <person name="Parker S."/>
            <person name="Perrin D."/>
            <person name="Phunkhang P."/>
            <person name="Piqani B."/>
            <person name="Purcell S."/>
            <person name="Rachupka T."/>
            <person name="Ramasamy U."/>
            <person name="Rameau R."/>
            <person name="Ray V."/>
            <person name="Raymond C."/>
            <person name="Retta R."/>
            <person name="Richardson S."/>
            <person name="Rise C."/>
            <person name="Rodriguez J."/>
            <person name="Rogers J."/>
            <person name="Rogov P."/>
            <person name="Rutman M."/>
            <person name="Schupbach R."/>
            <person name="Seaman C."/>
            <person name="Settipalli S."/>
            <person name="Sharpe T."/>
            <person name="Sheridan J."/>
            <person name="Sherpa N."/>
            <person name="Shi J."/>
            <person name="Smirnov S."/>
            <person name="Smith C."/>
            <person name="Sougnez C."/>
            <person name="Spencer B."/>
            <person name="Stalker J."/>
            <person name="Stange-thomann N."/>
            <person name="Stavropoulos S."/>
            <person name="Stetson K."/>
            <person name="Stone C."/>
            <person name="Stone S."/>
            <person name="Stubbs M."/>
            <person name="Talamas J."/>
            <person name="Tchuinga P."/>
            <person name="Tenzing P."/>
            <person name="Tesfaye S."/>
            <person name="Theodore J."/>
            <person name="Thoulutsang Y."/>
            <person name="Topham K."/>
            <person name="Towey S."/>
            <person name="Tsamla T."/>
            <person name="Tsomo N."/>
            <person name="Vallee D."/>
            <person name="Vassiliev H."/>
            <person name="Venkataraman V."/>
            <person name="Vinson J."/>
            <person name="Vo A."/>
            <person name="Wade C."/>
            <person name="Wang S."/>
            <person name="Wangchuk T."/>
            <person name="Wangdi T."/>
            <person name="Whittaker C."/>
            <person name="Wilkinson J."/>
            <person name="Wu Y."/>
            <person name="Wyman D."/>
            <person name="Yadav S."/>
            <person name="Yang S."/>
            <person name="Yang X."/>
            <person name="Yeager S."/>
            <person name="Yee E."/>
            <person name="Young G."/>
            <person name="Zainoun J."/>
            <person name="Zembeck L."/>
            <person name="Zimmer A."/>
            <person name="Zody M."/>
            <person name="Lander E."/>
        </authorList>
    </citation>
    <scope>NUCLEOTIDE SEQUENCE [LARGE SCALE GENOMIC DNA]</scope>
</reference>
<comment type="catalytic activity">
    <reaction evidence="5">
        <text>beta-D-GalNAc-(1-&gt;4)-alpha-L-IdoA-(1-&gt;3)-beta-D-GalNAc-4-sulfate-(1-&gt;4)-alpha-L-IdoA-(1-&gt;3)-D-GalNAc-4-sulfate + H2O = alpha-L-IdoA-(1-&gt;3)-beta-D-GalNAc-4-sulfate-(1-&gt;4)-alpha-L-IdoA-(1-&gt;3)-D-GalNAc-4-sulfate + N-acetyl-D-galactosamine</text>
        <dbReference type="Rhea" id="RHEA:64372"/>
        <dbReference type="ChEBI" id="CHEBI:15377"/>
        <dbReference type="ChEBI" id="CHEBI:28037"/>
        <dbReference type="ChEBI" id="CHEBI:152565"/>
        <dbReference type="ChEBI" id="CHEBI:152566"/>
    </reaction>
    <physiologicalReaction direction="left-to-right" evidence="5">
        <dbReference type="Rhea" id="RHEA:64373"/>
    </physiologicalReaction>
</comment>
<reference evidence="12" key="2">
    <citation type="submission" date="2025-08" db="UniProtKB">
        <authorList>
            <consortium name="Ensembl"/>
        </authorList>
    </citation>
    <scope>IDENTIFICATION</scope>
</reference>
<dbReference type="GO" id="GO:0006689">
    <property type="term" value="P:ganglioside catabolic process"/>
    <property type="evidence" value="ECO:0007669"/>
    <property type="project" value="TreeGrafter"/>
</dbReference>
<dbReference type="AlphaFoldDB" id="H2ZIF2"/>
<evidence type="ECO:0000256" key="9">
    <source>
        <dbReference type="ARBA" id="ARBA00049464"/>
    </source>
</evidence>
<evidence type="ECO:0000256" key="5">
    <source>
        <dbReference type="ARBA" id="ARBA00023505"/>
    </source>
</evidence>
<keyword evidence="13" id="KW-1185">Reference proteome</keyword>
<accession>H2ZIF2</accession>
<dbReference type="Pfam" id="PF00728">
    <property type="entry name" value="Glyco_hydro_20"/>
    <property type="match status" value="1"/>
</dbReference>
<dbReference type="GO" id="GO:0005764">
    <property type="term" value="C:lysosome"/>
    <property type="evidence" value="ECO:0007669"/>
    <property type="project" value="TreeGrafter"/>
</dbReference>
<dbReference type="STRING" id="51511.ENSCSAVP00000017368"/>
<evidence type="ECO:0000256" key="8">
    <source>
        <dbReference type="ARBA" id="ARBA00047301"/>
    </source>
</evidence>
<dbReference type="Gene3D" id="3.20.20.80">
    <property type="entry name" value="Glycosidases"/>
    <property type="match status" value="1"/>
</dbReference>
<comment type="catalytic activity">
    <reaction evidence="1">
        <text>Hydrolysis of terminal non-reducing N-acetyl-D-hexosamine residues in N-acetyl-beta-D-hexosaminides.</text>
        <dbReference type="EC" id="3.2.1.52"/>
    </reaction>
</comment>
<dbReference type="InParanoid" id="H2ZIF2"/>
<organism evidence="12 13">
    <name type="scientific">Ciona savignyi</name>
    <name type="common">Pacific transparent sea squirt</name>
    <dbReference type="NCBI Taxonomy" id="51511"/>
    <lineage>
        <taxon>Eukaryota</taxon>
        <taxon>Metazoa</taxon>
        <taxon>Chordata</taxon>
        <taxon>Tunicata</taxon>
        <taxon>Ascidiacea</taxon>
        <taxon>Phlebobranchia</taxon>
        <taxon>Cionidae</taxon>
        <taxon>Ciona</taxon>
    </lineage>
</organism>
<evidence type="ECO:0000256" key="2">
    <source>
        <dbReference type="ARBA" id="ARBA00006285"/>
    </source>
</evidence>
<dbReference type="GO" id="GO:0004563">
    <property type="term" value="F:beta-N-acetylhexosaminidase activity"/>
    <property type="evidence" value="ECO:0007669"/>
    <property type="project" value="UniProtKB-EC"/>
</dbReference>
<reference evidence="12" key="3">
    <citation type="submission" date="2025-09" db="UniProtKB">
        <authorList>
            <consortium name="Ensembl"/>
        </authorList>
    </citation>
    <scope>IDENTIFICATION</scope>
</reference>
<dbReference type="SUPFAM" id="SSF51445">
    <property type="entry name" value="(Trans)glycosidases"/>
    <property type="match status" value="1"/>
</dbReference>
<keyword evidence="4" id="KW-0378">Hydrolase</keyword>
<dbReference type="Pfam" id="PF03174">
    <property type="entry name" value="CHB_HEX_C"/>
    <property type="match status" value="1"/>
</dbReference>
<dbReference type="InterPro" id="IPR017853">
    <property type="entry name" value="GH"/>
</dbReference>
<comment type="catalytic activity">
    <reaction evidence="8">
        <text>N-acetyl-beta-D-galactosaminyl-(1-&gt;4)-beta-D-3-sulfogalactosyl-(1-&gt;4)-beta-D-glucosyl-(1&lt;-&gt;1')-ceramide + H2O = a beta-D-3-sulfogalactosyl-(1-&gt;4)-beta-D-glucosyl-(1&lt;-&gt;1')-ceramide + N-acetyl-beta-D-galactosamine</text>
        <dbReference type="Rhea" id="RHEA:48276"/>
        <dbReference type="ChEBI" id="CHEBI:15377"/>
        <dbReference type="ChEBI" id="CHEBI:28497"/>
        <dbReference type="ChEBI" id="CHEBI:90163"/>
        <dbReference type="ChEBI" id="CHEBI:90164"/>
    </reaction>
    <physiologicalReaction direction="left-to-right" evidence="8">
        <dbReference type="Rhea" id="RHEA:48277"/>
    </physiologicalReaction>
</comment>
<dbReference type="SUPFAM" id="SSF81296">
    <property type="entry name" value="E set domains"/>
    <property type="match status" value="1"/>
</dbReference>
<dbReference type="InterPro" id="IPR015883">
    <property type="entry name" value="Glyco_hydro_20_cat"/>
</dbReference>
<comment type="catalytic activity">
    <reaction evidence="7">
        <text>a ganglioside GM2 + H2O = a ganglioside GM3 + N-acetyl-beta-D-galactosamine</text>
        <dbReference type="Rhea" id="RHEA:47968"/>
        <dbReference type="ChEBI" id="CHEBI:15377"/>
        <dbReference type="ChEBI" id="CHEBI:28497"/>
        <dbReference type="ChEBI" id="CHEBI:79210"/>
        <dbReference type="ChEBI" id="CHEBI:79218"/>
    </reaction>
    <physiologicalReaction direction="left-to-right" evidence="7">
        <dbReference type="Rhea" id="RHEA:47969"/>
    </physiologicalReaction>
</comment>
<evidence type="ECO:0000256" key="4">
    <source>
        <dbReference type="ARBA" id="ARBA00022801"/>
    </source>
</evidence>
<comment type="catalytic activity">
    <reaction evidence="6">
        <text>a ganglioside GM2 (d18:1(4E)) + H2O = a ganglioside GM3 (d18:1(4E)) + N-acetyl-beta-D-galactosamine</text>
        <dbReference type="Rhea" id="RHEA:47940"/>
        <dbReference type="ChEBI" id="CHEBI:15377"/>
        <dbReference type="ChEBI" id="CHEBI:28497"/>
        <dbReference type="ChEBI" id="CHEBI:60065"/>
        <dbReference type="ChEBI" id="CHEBI:71502"/>
    </reaction>
    <physiologicalReaction direction="left-to-right" evidence="6">
        <dbReference type="Rhea" id="RHEA:47941"/>
    </physiologicalReaction>
</comment>
<name>H2ZIF2_CIOSA</name>
<dbReference type="PANTHER" id="PTHR22600:SF21">
    <property type="entry name" value="BETA-HEXOSAMINIDASE A"/>
    <property type="match status" value="1"/>
</dbReference>
<dbReference type="Proteomes" id="UP000007875">
    <property type="component" value="Unassembled WGS sequence"/>
</dbReference>
<comment type="catalytic activity">
    <reaction evidence="9">
        <text>N-acetyl-beta-D-6-sulfogalactosaminyl-(1-&gt;4)-alpha-L-iduronyl-(1-&gt;3)-N-acetyl-D-6-sulfogalactosamine + H2O = alpha-L-iduronyl-(1-&gt;3)-N-acetyl-D-6-sulfogalactosamine + N-acetyl-D-6-sulfogalactosamine</text>
        <dbReference type="Rhea" id="RHEA:64384"/>
        <dbReference type="ChEBI" id="CHEBI:15377"/>
        <dbReference type="ChEBI" id="CHEBI:152567"/>
        <dbReference type="ChEBI" id="CHEBI:152568"/>
        <dbReference type="ChEBI" id="CHEBI:153064"/>
    </reaction>
    <physiologicalReaction direction="left-to-right" evidence="9">
        <dbReference type="Rhea" id="RHEA:64385"/>
    </physiologicalReaction>
</comment>
<feature type="domain" description="Glycoside hydrolase family 20 catalytic" evidence="10">
    <location>
        <begin position="10"/>
        <end position="50"/>
    </location>
</feature>
<dbReference type="InterPro" id="IPR014756">
    <property type="entry name" value="Ig_E-set"/>
</dbReference>
<evidence type="ECO:0000256" key="7">
    <source>
        <dbReference type="ARBA" id="ARBA00043827"/>
    </source>
</evidence>
<evidence type="ECO:0000256" key="1">
    <source>
        <dbReference type="ARBA" id="ARBA00001231"/>
    </source>
</evidence>
<sequence>MEDTWRPLKAPENIVGMQAAIWSEMLRDVTMFHYQLFPRLIAFAERAWHKASWETSKNKQWTKHEDWRDFVNGVGYKELIRLKNRNIKYRIPPPGVRYTDDDKIEICSKFPGLTFLFRQVTDDDSSNWSDCIDGQPIPDKTATYEFVTYDGERRSRPIRL</sequence>
<dbReference type="EC" id="3.2.1.52" evidence="3"/>
<evidence type="ECO:0000256" key="3">
    <source>
        <dbReference type="ARBA" id="ARBA00012663"/>
    </source>
</evidence>
<dbReference type="HOGENOM" id="CLU_1651560_0_0_1"/>
<dbReference type="Ensembl" id="ENSCSAVT00000017559.1">
    <property type="protein sequence ID" value="ENSCSAVP00000017368.1"/>
    <property type="gene ID" value="ENSCSAVG00000010228.1"/>
</dbReference>
<dbReference type="GO" id="GO:0005975">
    <property type="term" value="P:carbohydrate metabolic process"/>
    <property type="evidence" value="ECO:0007669"/>
    <property type="project" value="InterPro"/>
</dbReference>
<dbReference type="GO" id="GO:0016020">
    <property type="term" value="C:membrane"/>
    <property type="evidence" value="ECO:0007669"/>
    <property type="project" value="TreeGrafter"/>
</dbReference>
<protein>
    <recommendedName>
        <fullName evidence="3">beta-N-acetylhexosaminidase</fullName>
        <ecNumber evidence="3">3.2.1.52</ecNumber>
    </recommendedName>
</protein>
<evidence type="ECO:0000259" key="11">
    <source>
        <dbReference type="Pfam" id="PF03174"/>
    </source>
</evidence>
<evidence type="ECO:0000313" key="12">
    <source>
        <dbReference type="Ensembl" id="ENSCSAVP00000017368.1"/>
    </source>
</evidence>
<evidence type="ECO:0000256" key="6">
    <source>
        <dbReference type="ARBA" id="ARBA00043767"/>
    </source>
</evidence>
<dbReference type="GeneTree" id="ENSGT00390000008107"/>
<proteinExistence type="inferred from homology"/>
<evidence type="ECO:0000259" key="10">
    <source>
        <dbReference type="Pfam" id="PF00728"/>
    </source>
</evidence>
<comment type="similarity">
    <text evidence="2">Belongs to the glycosyl hydrolase 20 family.</text>
</comment>
<evidence type="ECO:0000313" key="13">
    <source>
        <dbReference type="Proteomes" id="UP000007875"/>
    </source>
</evidence>
<feature type="domain" description="Chitobiase C-terminal" evidence="11">
    <location>
        <begin position="78"/>
        <end position="156"/>
    </location>
</feature>
<dbReference type="InterPro" id="IPR025705">
    <property type="entry name" value="Beta_hexosaminidase_sua/sub"/>
</dbReference>
<dbReference type="GO" id="GO:0030203">
    <property type="term" value="P:glycosaminoglycan metabolic process"/>
    <property type="evidence" value="ECO:0007669"/>
    <property type="project" value="TreeGrafter"/>
</dbReference>
<dbReference type="PANTHER" id="PTHR22600">
    <property type="entry name" value="BETA-HEXOSAMINIDASE"/>
    <property type="match status" value="1"/>
</dbReference>